<proteinExistence type="predicted"/>
<feature type="compositionally biased region" description="Basic and acidic residues" evidence="1">
    <location>
        <begin position="54"/>
        <end position="63"/>
    </location>
</feature>
<comment type="caution">
    <text evidence="2">The sequence shown here is derived from an EMBL/GenBank/DDBJ whole genome shotgun (WGS) entry which is preliminary data.</text>
</comment>
<sequence length="72" mass="8360">MSISSSTSSSRSISTHTHESKDETQLRKFLVEAIGVDKRKIKPGNVQPRQHWPHNAETHHWRIENIQPSYEL</sequence>
<feature type="region of interest" description="Disordered" evidence="1">
    <location>
        <begin position="1"/>
        <end position="26"/>
    </location>
</feature>
<dbReference type="Proteomes" id="UP000324800">
    <property type="component" value="Unassembled WGS sequence"/>
</dbReference>
<feature type="compositionally biased region" description="Basic and acidic residues" evidence="1">
    <location>
        <begin position="16"/>
        <end position="26"/>
    </location>
</feature>
<evidence type="ECO:0000313" key="3">
    <source>
        <dbReference type="Proteomes" id="UP000324800"/>
    </source>
</evidence>
<protein>
    <submittedName>
        <fullName evidence="2">Uncharacterized protein</fullName>
    </submittedName>
</protein>
<feature type="compositionally biased region" description="Low complexity" evidence="1">
    <location>
        <begin position="1"/>
        <end position="15"/>
    </location>
</feature>
<gene>
    <name evidence="2" type="ORF">EZS28_003795</name>
</gene>
<dbReference type="AlphaFoldDB" id="A0A5J4X0C4"/>
<name>A0A5J4X0C4_9EUKA</name>
<reference evidence="2 3" key="1">
    <citation type="submission" date="2019-03" db="EMBL/GenBank/DDBJ databases">
        <title>Single cell metagenomics reveals metabolic interactions within the superorganism composed of flagellate Streblomastix strix and complex community of Bacteroidetes bacteria on its surface.</title>
        <authorList>
            <person name="Treitli S.C."/>
            <person name="Kolisko M."/>
            <person name="Husnik F."/>
            <person name="Keeling P."/>
            <person name="Hampl V."/>
        </authorList>
    </citation>
    <scope>NUCLEOTIDE SEQUENCE [LARGE SCALE GENOMIC DNA]</scope>
    <source>
        <strain evidence="2">ST1C</strain>
    </source>
</reference>
<evidence type="ECO:0000256" key="1">
    <source>
        <dbReference type="SAM" id="MobiDB-lite"/>
    </source>
</evidence>
<feature type="region of interest" description="Disordered" evidence="1">
    <location>
        <begin position="43"/>
        <end position="72"/>
    </location>
</feature>
<dbReference type="EMBL" id="SNRW01000522">
    <property type="protein sequence ID" value="KAA6400684.1"/>
    <property type="molecule type" value="Genomic_DNA"/>
</dbReference>
<organism evidence="2 3">
    <name type="scientific">Streblomastix strix</name>
    <dbReference type="NCBI Taxonomy" id="222440"/>
    <lineage>
        <taxon>Eukaryota</taxon>
        <taxon>Metamonada</taxon>
        <taxon>Preaxostyla</taxon>
        <taxon>Oxymonadida</taxon>
        <taxon>Streblomastigidae</taxon>
        <taxon>Streblomastix</taxon>
    </lineage>
</organism>
<evidence type="ECO:0000313" key="2">
    <source>
        <dbReference type="EMBL" id="KAA6400684.1"/>
    </source>
</evidence>
<accession>A0A5J4X0C4</accession>